<keyword evidence="3 5" id="KW-1133">Transmembrane helix</keyword>
<keyword evidence="7" id="KW-1185">Reference proteome</keyword>
<feature type="transmembrane region" description="Helical" evidence="5">
    <location>
        <begin position="78"/>
        <end position="98"/>
    </location>
</feature>
<keyword evidence="4 5" id="KW-0472">Membrane</keyword>
<gene>
    <name evidence="6" type="ORF">SPHA_974</name>
</gene>
<comment type="caution">
    <text evidence="6">The sequence shown here is derived from an EMBL/GenBank/DDBJ whole genome shotgun (WGS) entry which is preliminary data.</text>
</comment>
<dbReference type="GO" id="GO:0016020">
    <property type="term" value="C:membrane"/>
    <property type="evidence" value="ECO:0007669"/>
    <property type="project" value="UniProtKB-SubCell"/>
</dbReference>
<evidence type="ECO:0000313" key="6">
    <source>
        <dbReference type="EMBL" id="CAE1142074.1"/>
    </source>
</evidence>
<evidence type="ECO:0000256" key="1">
    <source>
        <dbReference type="ARBA" id="ARBA00004141"/>
    </source>
</evidence>
<protein>
    <submittedName>
        <fullName evidence="6">SLC22A4_5</fullName>
    </submittedName>
</protein>
<proteinExistence type="predicted"/>
<dbReference type="SUPFAM" id="SSF103473">
    <property type="entry name" value="MFS general substrate transporter"/>
    <property type="match status" value="1"/>
</dbReference>
<evidence type="ECO:0000256" key="4">
    <source>
        <dbReference type="ARBA" id="ARBA00023136"/>
    </source>
</evidence>
<evidence type="ECO:0000256" key="2">
    <source>
        <dbReference type="ARBA" id="ARBA00022692"/>
    </source>
</evidence>
<keyword evidence="2 5" id="KW-0812">Transmembrane</keyword>
<name>A0A812AIQ4_ACAPH</name>
<dbReference type="Gene3D" id="1.20.1250.20">
    <property type="entry name" value="MFS general substrate transporter like domains"/>
    <property type="match status" value="1"/>
</dbReference>
<dbReference type="OrthoDB" id="5296287at2759"/>
<evidence type="ECO:0000313" key="7">
    <source>
        <dbReference type="Proteomes" id="UP000597762"/>
    </source>
</evidence>
<evidence type="ECO:0000256" key="3">
    <source>
        <dbReference type="ARBA" id="ARBA00022989"/>
    </source>
</evidence>
<feature type="transmembrane region" description="Helical" evidence="5">
    <location>
        <begin position="110"/>
        <end position="130"/>
    </location>
</feature>
<dbReference type="PANTHER" id="PTHR24064">
    <property type="entry name" value="SOLUTE CARRIER FAMILY 22 MEMBER"/>
    <property type="match status" value="1"/>
</dbReference>
<reference evidence="6" key="1">
    <citation type="submission" date="2021-01" db="EMBL/GenBank/DDBJ databases">
        <authorList>
            <person name="Li R."/>
            <person name="Bekaert M."/>
        </authorList>
    </citation>
    <scope>NUCLEOTIDE SEQUENCE</scope>
    <source>
        <strain evidence="6">Farmed</strain>
    </source>
</reference>
<sequence length="171" mass="19361">MQFSYYVFSQPSEVLVHLFHHVSSIFLNWYNLFFFLHPDLQWTTTLLATISKLCVTGSFAIVFLHTCELYPTCVRNGALGALSTFARFGGVIAPYIMMMRALAAGRFGDSLPLLTMGIVCILAGVSYFFLPETCNRLMNDTFDDLSRRNTGSIREKDEYQLEAKTALNRSI</sequence>
<dbReference type="EMBL" id="CAHIKZ030000027">
    <property type="protein sequence ID" value="CAE1142074.1"/>
    <property type="molecule type" value="Genomic_DNA"/>
</dbReference>
<dbReference type="AlphaFoldDB" id="A0A812AIQ4"/>
<accession>A0A812AIQ4</accession>
<comment type="subcellular location">
    <subcellularLocation>
        <location evidence="1">Membrane</location>
        <topology evidence="1">Multi-pass membrane protein</topology>
    </subcellularLocation>
</comment>
<dbReference type="InterPro" id="IPR036259">
    <property type="entry name" value="MFS_trans_sf"/>
</dbReference>
<organism evidence="6 7">
    <name type="scientific">Acanthosepion pharaonis</name>
    <name type="common">Pharaoh cuttlefish</name>
    <name type="synonym">Sepia pharaonis</name>
    <dbReference type="NCBI Taxonomy" id="158019"/>
    <lineage>
        <taxon>Eukaryota</taxon>
        <taxon>Metazoa</taxon>
        <taxon>Spiralia</taxon>
        <taxon>Lophotrochozoa</taxon>
        <taxon>Mollusca</taxon>
        <taxon>Cephalopoda</taxon>
        <taxon>Coleoidea</taxon>
        <taxon>Decapodiformes</taxon>
        <taxon>Sepiida</taxon>
        <taxon>Sepiina</taxon>
        <taxon>Sepiidae</taxon>
        <taxon>Acanthosepion</taxon>
    </lineage>
</organism>
<dbReference type="Proteomes" id="UP000597762">
    <property type="component" value="Unassembled WGS sequence"/>
</dbReference>
<evidence type="ECO:0000256" key="5">
    <source>
        <dbReference type="SAM" id="Phobius"/>
    </source>
</evidence>
<feature type="transmembrane region" description="Helical" evidence="5">
    <location>
        <begin position="46"/>
        <end position="66"/>
    </location>
</feature>